<keyword evidence="4 5" id="KW-0472">Membrane</keyword>
<feature type="transmembrane region" description="Helical" evidence="5">
    <location>
        <begin position="289"/>
        <end position="310"/>
    </location>
</feature>
<feature type="compositionally biased region" description="Pro residues" evidence="6">
    <location>
        <begin position="11"/>
        <end position="22"/>
    </location>
</feature>
<dbReference type="InterPro" id="IPR035906">
    <property type="entry name" value="MetI-like_sf"/>
</dbReference>
<comment type="similarity">
    <text evidence="5">Belongs to the binding-protein-dependent transport system permease family.</text>
</comment>
<evidence type="ECO:0000256" key="5">
    <source>
        <dbReference type="RuleBase" id="RU363032"/>
    </source>
</evidence>
<dbReference type="Gene3D" id="1.10.3720.10">
    <property type="entry name" value="MetI-like"/>
    <property type="match status" value="1"/>
</dbReference>
<evidence type="ECO:0000256" key="6">
    <source>
        <dbReference type="SAM" id="MobiDB-lite"/>
    </source>
</evidence>
<organism evidence="8 9">
    <name type="scientific">Streptomyces wuyuanensis</name>
    <dbReference type="NCBI Taxonomy" id="1196353"/>
    <lineage>
        <taxon>Bacteria</taxon>
        <taxon>Bacillati</taxon>
        <taxon>Actinomycetota</taxon>
        <taxon>Actinomycetes</taxon>
        <taxon>Kitasatosporales</taxon>
        <taxon>Streptomycetaceae</taxon>
        <taxon>Streptomyces</taxon>
    </lineage>
</organism>
<keyword evidence="2 5" id="KW-0812">Transmembrane</keyword>
<evidence type="ECO:0000256" key="3">
    <source>
        <dbReference type="ARBA" id="ARBA00022989"/>
    </source>
</evidence>
<feature type="region of interest" description="Disordered" evidence="6">
    <location>
        <begin position="1"/>
        <end position="25"/>
    </location>
</feature>
<keyword evidence="3 5" id="KW-1133">Transmembrane helix</keyword>
<sequence>MPVLTAQPFPTSSPPGAAPPNRRPGRRPGGRLAALLVSPTLLVLALVAGYPVLAAFRESLFGKREGLDSSGFVQEGEKFVGLRHYAAVFEGEAGERFWNAFANTTFLTVTTVALETVLGVAMALVMHRAIRGRALVRAGVLVPWAIPTVVSALLWQWIFQADGAANALLGREVLWTTDGFQATVAVIVADTWKTAPFVGLLVLAGLQLIPGEVYEAARIDGAGARQQLIRITLPLIRPVLVVAVLFRLLDALRMFDLPFVLVGPHKQSVETLSMLAFDEAANTRYGPGAAYAVVLFVYVAVVAFVFVRLLGADLLSGDGTGRKTSPRRATTAEGAMA</sequence>
<evidence type="ECO:0000259" key="7">
    <source>
        <dbReference type="PROSITE" id="PS50928"/>
    </source>
</evidence>
<proteinExistence type="inferred from homology"/>
<comment type="subcellular location">
    <subcellularLocation>
        <location evidence="5">Cell membrane</location>
        <topology evidence="5">Multi-pass membrane protein</topology>
    </subcellularLocation>
    <subcellularLocation>
        <location evidence="1">Membrane</location>
        <topology evidence="1">Multi-pass membrane protein</topology>
    </subcellularLocation>
</comment>
<keyword evidence="5" id="KW-0813">Transport</keyword>
<dbReference type="PANTHER" id="PTHR43759:SF1">
    <property type="entry name" value="GLUCOSE IMPORT SYSTEM PERMEASE PROTEIN GLCT"/>
    <property type="match status" value="1"/>
</dbReference>
<dbReference type="OrthoDB" id="9804439at2"/>
<evidence type="ECO:0000313" key="9">
    <source>
        <dbReference type="Proteomes" id="UP000199063"/>
    </source>
</evidence>
<keyword evidence="8" id="KW-0762">Sugar transport</keyword>
<dbReference type="GeneID" id="40833004"/>
<keyword evidence="9" id="KW-1185">Reference proteome</keyword>
<dbReference type="CDD" id="cd06261">
    <property type="entry name" value="TM_PBP2"/>
    <property type="match status" value="1"/>
</dbReference>
<feature type="transmembrane region" description="Helical" evidence="5">
    <location>
        <begin position="32"/>
        <end position="53"/>
    </location>
</feature>
<feature type="transmembrane region" description="Helical" evidence="5">
    <location>
        <begin position="228"/>
        <end position="249"/>
    </location>
</feature>
<evidence type="ECO:0000256" key="2">
    <source>
        <dbReference type="ARBA" id="ARBA00022692"/>
    </source>
</evidence>
<name>A0A1H0A6U7_9ACTN</name>
<dbReference type="GO" id="GO:0055085">
    <property type="term" value="P:transmembrane transport"/>
    <property type="evidence" value="ECO:0007669"/>
    <property type="project" value="InterPro"/>
</dbReference>
<feature type="domain" description="ABC transmembrane type-1" evidence="7">
    <location>
        <begin position="101"/>
        <end position="306"/>
    </location>
</feature>
<evidence type="ECO:0000256" key="4">
    <source>
        <dbReference type="ARBA" id="ARBA00023136"/>
    </source>
</evidence>
<dbReference type="PANTHER" id="PTHR43759">
    <property type="entry name" value="TREHALOSE TRANSPORT SYSTEM PERMEASE PROTEIN SUGA"/>
    <property type="match status" value="1"/>
</dbReference>
<dbReference type="InterPro" id="IPR000515">
    <property type="entry name" value="MetI-like"/>
</dbReference>
<protein>
    <submittedName>
        <fullName evidence="8">Multiple sugar transport system permease protein</fullName>
    </submittedName>
</protein>
<gene>
    <name evidence="8" type="ORF">SAMN05444921_123106</name>
</gene>
<evidence type="ECO:0000313" key="8">
    <source>
        <dbReference type="EMBL" id="SDN28941.1"/>
    </source>
</evidence>
<dbReference type="Pfam" id="PF00528">
    <property type="entry name" value="BPD_transp_1"/>
    <property type="match status" value="1"/>
</dbReference>
<dbReference type="RefSeq" id="WP_093660014.1">
    <property type="nucleotide sequence ID" value="NZ_FNHI01000023.1"/>
</dbReference>
<reference evidence="9" key="1">
    <citation type="submission" date="2016-10" db="EMBL/GenBank/DDBJ databases">
        <authorList>
            <person name="Varghese N."/>
            <person name="Submissions S."/>
        </authorList>
    </citation>
    <scope>NUCLEOTIDE SEQUENCE [LARGE SCALE GENOMIC DNA]</scope>
    <source>
        <strain evidence="9">CGMCC 4.7042</strain>
    </source>
</reference>
<dbReference type="AlphaFoldDB" id="A0A1H0A6U7"/>
<dbReference type="PROSITE" id="PS50928">
    <property type="entry name" value="ABC_TM1"/>
    <property type="match status" value="1"/>
</dbReference>
<dbReference type="InterPro" id="IPR052730">
    <property type="entry name" value="Sugar_ABC_transporter"/>
</dbReference>
<dbReference type="EMBL" id="FNHI01000023">
    <property type="protein sequence ID" value="SDN28941.1"/>
    <property type="molecule type" value="Genomic_DNA"/>
</dbReference>
<feature type="transmembrane region" description="Helical" evidence="5">
    <location>
        <begin position="106"/>
        <end position="126"/>
    </location>
</feature>
<dbReference type="GO" id="GO:0005886">
    <property type="term" value="C:plasma membrane"/>
    <property type="evidence" value="ECO:0007669"/>
    <property type="project" value="UniProtKB-SubCell"/>
</dbReference>
<dbReference type="STRING" id="1196353.SAMN05444921_123106"/>
<dbReference type="Proteomes" id="UP000199063">
    <property type="component" value="Unassembled WGS sequence"/>
</dbReference>
<feature type="transmembrane region" description="Helical" evidence="5">
    <location>
        <begin position="138"/>
        <end position="158"/>
    </location>
</feature>
<dbReference type="SUPFAM" id="SSF161098">
    <property type="entry name" value="MetI-like"/>
    <property type="match status" value="1"/>
</dbReference>
<accession>A0A1H0A6U7</accession>
<evidence type="ECO:0000256" key="1">
    <source>
        <dbReference type="ARBA" id="ARBA00004141"/>
    </source>
</evidence>